<sequence length="131" mass="14192">MNLFKRRPRKPTSTPEAPPPTAIDEDALRAEDTELTATLAKTSGAAERASLLDRRAGIAKNLGNTDQAISLFEESLTGHEVFGPAYKGLLELYNLKLAEAASAGDDAGIQAWTTKIDELTATSKRIMRSQY</sequence>
<evidence type="ECO:0000313" key="3">
    <source>
        <dbReference type="Proteomes" id="UP000075221"/>
    </source>
</evidence>
<organism evidence="2 3">
    <name type="scientific">Acidipropionibacterium acidipropionici</name>
    <dbReference type="NCBI Taxonomy" id="1748"/>
    <lineage>
        <taxon>Bacteria</taxon>
        <taxon>Bacillati</taxon>
        <taxon>Actinomycetota</taxon>
        <taxon>Actinomycetes</taxon>
        <taxon>Propionibacteriales</taxon>
        <taxon>Propionibacteriaceae</taxon>
        <taxon>Acidipropionibacterium</taxon>
    </lineage>
</organism>
<dbReference type="AlphaFoldDB" id="A0AAC8YC14"/>
<gene>
    <name evidence="2" type="ORF">AXH35_00225</name>
</gene>
<dbReference type="RefSeq" id="WP_062818734.1">
    <property type="nucleotide sequence ID" value="NZ_CP014352.1"/>
</dbReference>
<evidence type="ECO:0000313" key="2">
    <source>
        <dbReference type="EMBL" id="AMS04141.1"/>
    </source>
</evidence>
<accession>A0AAC8YC14</accession>
<evidence type="ECO:0008006" key="4">
    <source>
        <dbReference type="Google" id="ProtNLM"/>
    </source>
</evidence>
<dbReference type="Proteomes" id="UP000075221">
    <property type="component" value="Chromosome"/>
</dbReference>
<proteinExistence type="predicted"/>
<reference evidence="2 3" key="1">
    <citation type="submission" date="2016-02" db="EMBL/GenBank/DDBJ databases">
        <title>Complete Genome Sequence of Propionibacterium acidipropionici ATCC 55737.</title>
        <authorList>
            <person name="Luna Flores C.H."/>
            <person name="Nielsen L.K."/>
            <person name="Marcellin E."/>
        </authorList>
    </citation>
    <scope>NUCLEOTIDE SEQUENCE [LARGE SCALE GENOMIC DNA]</scope>
    <source>
        <strain evidence="2 3">ATCC 55737</strain>
    </source>
</reference>
<name>A0AAC8YC14_9ACTN</name>
<evidence type="ECO:0000256" key="1">
    <source>
        <dbReference type="SAM" id="MobiDB-lite"/>
    </source>
</evidence>
<feature type="region of interest" description="Disordered" evidence="1">
    <location>
        <begin position="1"/>
        <end position="26"/>
    </location>
</feature>
<protein>
    <recommendedName>
        <fullName evidence="4">Tetratricopeptide repeat protein</fullName>
    </recommendedName>
</protein>
<feature type="compositionally biased region" description="Basic residues" evidence="1">
    <location>
        <begin position="1"/>
        <end position="10"/>
    </location>
</feature>
<dbReference type="EMBL" id="CP014352">
    <property type="protein sequence ID" value="AMS04141.1"/>
    <property type="molecule type" value="Genomic_DNA"/>
</dbReference>